<organism evidence="8 9">
    <name type="scientific">Microdochium trichocladiopsis</name>
    <dbReference type="NCBI Taxonomy" id="1682393"/>
    <lineage>
        <taxon>Eukaryota</taxon>
        <taxon>Fungi</taxon>
        <taxon>Dikarya</taxon>
        <taxon>Ascomycota</taxon>
        <taxon>Pezizomycotina</taxon>
        <taxon>Sordariomycetes</taxon>
        <taxon>Xylariomycetidae</taxon>
        <taxon>Xylariales</taxon>
        <taxon>Microdochiaceae</taxon>
        <taxon>Microdochium</taxon>
    </lineage>
</organism>
<dbReference type="InterPro" id="IPR050703">
    <property type="entry name" value="Flavin_MAO"/>
</dbReference>
<dbReference type="GO" id="GO:0097621">
    <property type="term" value="F:monoamine oxidase activity"/>
    <property type="evidence" value="ECO:0007669"/>
    <property type="project" value="UniProtKB-EC"/>
</dbReference>
<dbReference type="InterPro" id="IPR036188">
    <property type="entry name" value="FAD/NAD-bd_sf"/>
</dbReference>
<dbReference type="SUPFAM" id="SSF51905">
    <property type="entry name" value="FAD/NAD(P)-binding domain"/>
    <property type="match status" value="1"/>
</dbReference>
<protein>
    <recommendedName>
        <fullName evidence="6">Amine oxidase</fullName>
        <ecNumber evidence="6">1.4.3.-</ecNumber>
    </recommendedName>
</protein>
<dbReference type="RefSeq" id="XP_046007688.1">
    <property type="nucleotide sequence ID" value="XM_046154039.1"/>
</dbReference>
<dbReference type="PANTHER" id="PTHR43563:SF1">
    <property type="entry name" value="AMINE OXIDASE [FLAVIN-CONTAINING] B"/>
    <property type="match status" value="1"/>
</dbReference>
<feature type="domain" description="Amine oxidase" evidence="7">
    <location>
        <begin position="45"/>
        <end position="477"/>
    </location>
</feature>
<evidence type="ECO:0000256" key="1">
    <source>
        <dbReference type="ARBA" id="ARBA00001974"/>
    </source>
</evidence>
<name>A0A9P8XWZ8_9PEZI</name>
<evidence type="ECO:0000259" key="7">
    <source>
        <dbReference type="Pfam" id="PF01593"/>
    </source>
</evidence>
<dbReference type="InterPro" id="IPR002937">
    <property type="entry name" value="Amino_oxidase"/>
</dbReference>
<keyword evidence="3 6" id="KW-0560">Oxidoreductase</keyword>
<comment type="cofactor">
    <cofactor evidence="1 6">
        <name>FAD</name>
        <dbReference type="ChEBI" id="CHEBI:57692"/>
    </cofactor>
</comment>
<accession>A0A9P8XWZ8</accession>
<dbReference type="EMBL" id="JAGTJQ010000010">
    <property type="protein sequence ID" value="KAH7021487.1"/>
    <property type="molecule type" value="Genomic_DNA"/>
</dbReference>
<dbReference type="Proteomes" id="UP000756346">
    <property type="component" value="Unassembled WGS sequence"/>
</dbReference>
<evidence type="ECO:0000313" key="9">
    <source>
        <dbReference type="Proteomes" id="UP000756346"/>
    </source>
</evidence>
<dbReference type="InterPro" id="IPR001613">
    <property type="entry name" value="Flavin_amine_oxidase"/>
</dbReference>
<reference evidence="8" key="1">
    <citation type="journal article" date="2021" name="Nat. Commun.">
        <title>Genetic determinants of endophytism in the Arabidopsis root mycobiome.</title>
        <authorList>
            <person name="Mesny F."/>
            <person name="Miyauchi S."/>
            <person name="Thiergart T."/>
            <person name="Pickel B."/>
            <person name="Atanasova L."/>
            <person name="Karlsson M."/>
            <person name="Huettel B."/>
            <person name="Barry K.W."/>
            <person name="Haridas S."/>
            <person name="Chen C."/>
            <person name="Bauer D."/>
            <person name="Andreopoulos W."/>
            <person name="Pangilinan J."/>
            <person name="LaButti K."/>
            <person name="Riley R."/>
            <person name="Lipzen A."/>
            <person name="Clum A."/>
            <person name="Drula E."/>
            <person name="Henrissat B."/>
            <person name="Kohler A."/>
            <person name="Grigoriev I.V."/>
            <person name="Martin F.M."/>
            <person name="Hacquard S."/>
        </authorList>
    </citation>
    <scope>NUCLEOTIDE SEQUENCE</scope>
    <source>
        <strain evidence="8">MPI-CAGE-CH-0230</strain>
    </source>
</reference>
<dbReference type="AlphaFoldDB" id="A0A9P8XWZ8"/>
<gene>
    <name evidence="8" type="ORF">B0I36DRAFT_32393</name>
</gene>
<evidence type="ECO:0000256" key="3">
    <source>
        <dbReference type="ARBA" id="ARBA00023002"/>
    </source>
</evidence>
<comment type="similarity">
    <text evidence="2 6">Belongs to the flavin monoamine oxidase family.</text>
</comment>
<sequence length="491" mass="53428">MPRSTEGFVWEADRGAEAGLETDAVVDDSMDLSESYDVIVIGAGFAGLTAAREIAADRTLKVLLLDGRDRIGGRTWTASALGESFEMGGTWVHWIQPFIYAELVRYGLERNLKPSSGFVADELRFTPITGEPFTRPMKEHGAAMGPVADEFFSFDGLTSRDLMPYPLDPLREPAPWAKYDHVTVQQRLDQLKAGSQQDKAMFEAFLSTFSGTPATELGWAETLRWYALAGHDFGRIGEFAGLYKIGEGGTTRLARAMLADYHGDLAMRSTVHRIVQDDNGVTVSVSGGRQFIAKCAVCTIPLNALGGVQFEPPLDPTRQKAVDQGHICKVPKIHMKLSKPEAPFFLSAQGDASTPYCFAFSDHTGTKSSGPDGTYAIAFGYSGHLSDHKDGETICSQFKKHLKPEADIQAYVTHNWAADPLSKGSWACWGPSSASKYLGALQKPHGLVFMASADWASGWRGFVDGAIEQGIVAARQVRQSFQSKASLAARL</sequence>
<dbReference type="OrthoDB" id="7777654at2759"/>
<feature type="binding site" evidence="5">
    <location>
        <position position="271"/>
    </location>
    <ligand>
        <name>FAD</name>
        <dbReference type="ChEBI" id="CHEBI:57692"/>
    </ligand>
</feature>
<dbReference type="Pfam" id="PF01593">
    <property type="entry name" value="Amino_oxidase"/>
    <property type="match status" value="1"/>
</dbReference>
<dbReference type="GeneID" id="70183585"/>
<evidence type="ECO:0000256" key="5">
    <source>
        <dbReference type="PIRSR" id="PIRSR601613-1"/>
    </source>
</evidence>
<keyword evidence="9" id="KW-1185">Reference proteome</keyword>
<evidence type="ECO:0000256" key="2">
    <source>
        <dbReference type="ARBA" id="ARBA00005995"/>
    </source>
</evidence>
<evidence type="ECO:0000256" key="4">
    <source>
        <dbReference type="ARBA" id="ARBA00048448"/>
    </source>
</evidence>
<comment type="catalytic activity">
    <reaction evidence="4">
        <text>a secondary aliphatic amine + O2 + H2O = a primary amine + an aldehyde + H2O2</text>
        <dbReference type="Rhea" id="RHEA:26414"/>
        <dbReference type="ChEBI" id="CHEBI:15377"/>
        <dbReference type="ChEBI" id="CHEBI:15379"/>
        <dbReference type="ChEBI" id="CHEBI:16240"/>
        <dbReference type="ChEBI" id="CHEBI:17478"/>
        <dbReference type="ChEBI" id="CHEBI:58855"/>
        <dbReference type="ChEBI" id="CHEBI:65296"/>
        <dbReference type="EC" id="1.4.3.4"/>
    </reaction>
</comment>
<dbReference type="PANTHER" id="PTHR43563">
    <property type="entry name" value="AMINE OXIDASE"/>
    <property type="match status" value="1"/>
</dbReference>
<evidence type="ECO:0000256" key="6">
    <source>
        <dbReference type="RuleBase" id="RU362067"/>
    </source>
</evidence>
<dbReference type="EC" id="1.4.3.-" evidence="6"/>
<proteinExistence type="inferred from homology"/>
<keyword evidence="6" id="KW-0274">FAD</keyword>
<dbReference type="PRINTS" id="PR00757">
    <property type="entry name" value="AMINEOXDASEF"/>
</dbReference>
<dbReference type="Gene3D" id="3.90.660.10">
    <property type="match status" value="2"/>
</dbReference>
<comment type="caution">
    <text evidence="8">The sequence shown here is derived from an EMBL/GenBank/DDBJ whole genome shotgun (WGS) entry which is preliminary data.</text>
</comment>
<evidence type="ECO:0000313" key="8">
    <source>
        <dbReference type="EMBL" id="KAH7021487.1"/>
    </source>
</evidence>
<dbReference type="Gene3D" id="3.50.50.60">
    <property type="entry name" value="FAD/NAD(P)-binding domain"/>
    <property type="match status" value="2"/>
</dbReference>
<keyword evidence="6" id="KW-0285">Flavoprotein</keyword>